<evidence type="ECO:0000256" key="1">
    <source>
        <dbReference type="SAM" id="MobiDB-lite"/>
    </source>
</evidence>
<evidence type="ECO:0008006" key="5">
    <source>
        <dbReference type="Google" id="ProtNLM"/>
    </source>
</evidence>
<evidence type="ECO:0000256" key="2">
    <source>
        <dbReference type="SAM" id="SignalP"/>
    </source>
</evidence>
<feature type="compositionally biased region" description="Basic and acidic residues" evidence="1">
    <location>
        <begin position="290"/>
        <end position="301"/>
    </location>
</feature>
<gene>
    <name evidence="3" type="ORF">QO010_001815</name>
</gene>
<organism evidence="3 4">
    <name type="scientific">Caulobacter ginsengisoli</name>
    <dbReference type="NCBI Taxonomy" id="400775"/>
    <lineage>
        <taxon>Bacteria</taxon>
        <taxon>Pseudomonadati</taxon>
        <taxon>Pseudomonadota</taxon>
        <taxon>Alphaproteobacteria</taxon>
        <taxon>Caulobacterales</taxon>
        <taxon>Caulobacteraceae</taxon>
        <taxon>Caulobacter</taxon>
    </lineage>
</organism>
<feature type="signal peptide" evidence="2">
    <location>
        <begin position="1"/>
        <end position="18"/>
    </location>
</feature>
<name>A0ABU0IQ04_9CAUL</name>
<evidence type="ECO:0000313" key="3">
    <source>
        <dbReference type="EMBL" id="MDQ0464044.1"/>
    </source>
</evidence>
<evidence type="ECO:0000313" key="4">
    <source>
        <dbReference type="Proteomes" id="UP001228905"/>
    </source>
</evidence>
<keyword evidence="2" id="KW-0732">Signal</keyword>
<feature type="region of interest" description="Disordered" evidence="1">
    <location>
        <begin position="287"/>
        <end position="308"/>
    </location>
</feature>
<dbReference type="EMBL" id="JAUSVS010000002">
    <property type="protein sequence ID" value="MDQ0464044.1"/>
    <property type="molecule type" value="Genomic_DNA"/>
</dbReference>
<dbReference type="Proteomes" id="UP001228905">
    <property type="component" value="Unassembled WGS sequence"/>
</dbReference>
<protein>
    <recommendedName>
        <fullName evidence="5">EF-hand domain-containing protein</fullName>
    </recommendedName>
</protein>
<keyword evidence="4" id="KW-1185">Reference proteome</keyword>
<accession>A0ABU0IQ04</accession>
<dbReference type="RefSeq" id="WP_307348420.1">
    <property type="nucleotide sequence ID" value="NZ_JAUSVS010000002.1"/>
</dbReference>
<sequence>MRRLAAVLLGAVALLNLAAAPAPPKALVDHVRGEINDEVDPRDEDPAPVKEPERRMFKRVDVNGDGIADWRVDFEGFYAWCGTGGCRQELWLGRGDGGVTEVFGAQVRELRLKRGKAGAVLDVDYHGSVCGLTGVEECPRRYMWDPAEMAFLPAINAKGDGLLVGLPASVVDIDLKDAPPEIQVEAKALADRCARAGGKREDPPDIGRLPDLNGDGVREWYVGSQYADCQDMTEPSAEPEALVIMVSQDGGPFTLAWGATQPDIGFDISSRPAVMVQFERPSSCDLTNDCPRKPMRWDPATRKLSLAP</sequence>
<proteinExistence type="predicted"/>
<feature type="chain" id="PRO_5047296750" description="EF-hand domain-containing protein" evidence="2">
    <location>
        <begin position="19"/>
        <end position="308"/>
    </location>
</feature>
<comment type="caution">
    <text evidence="3">The sequence shown here is derived from an EMBL/GenBank/DDBJ whole genome shotgun (WGS) entry which is preliminary data.</text>
</comment>
<reference evidence="3 4" key="1">
    <citation type="submission" date="2023-07" db="EMBL/GenBank/DDBJ databases">
        <title>Genomic Encyclopedia of Type Strains, Phase IV (KMG-IV): sequencing the most valuable type-strain genomes for metagenomic binning, comparative biology and taxonomic classification.</title>
        <authorList>
            <person name="Goeker M."/>
        </authorList>
    </citation>
    <scope>NUCLEOTIDE SEQUENCE [LARGE SCALE GENOMIC DNA]</scope>
    <source>
        <strain evidence="3 4">DSM 18695</strain>
    </source>
</reference>